<keyword evidence="2" id="KW-0812">Transmembrane</keyword>
<protein>
    <submittedName>
        <fullName evidence="3">Uncharacterized protein</fullName>
    </submittedName>
</protein>
<dbReference type="Proteomes" id="UP000799757">
    <property type="component" value="Unassembled WGS sequence"/>
</dbReference>
<feature type="transmembrane region" description="Helical" evidence="2">
    <location>
        <begin position="103"/>
        <end position="123"/>
    </location>
</feature>
<keyword evidence="4" id="KW-1185">Reference proteome</keyword>
<keyword evidence="2" id="KW-0472">Membrane</keyword>
<sequence length="280" mass="30892">MPFFARESEVHCKHDYFEIWAGGVSFKTVALTLIIIVLTFAIEAAVHSETKQPAHDESSRVEDTLATDASPSSDQSDATETKAKSTRVWCNPNPSPSIRAHRLAHATILMIPLCIAFGFRIAGIAPPDVRDGCREILKPYMQTAWWAIIPLNIIPFILASVAWIRAFVDCLLVRWGKTVGYLMEGEEFRFGWPPCAPLFWVLIVALVPVMGLCALVKKSAVWIMGSPDVEGNATGDLELGGEERIRLVDDFDGAGSGEDEEPPAYDTNWRENEVTAKTSS</sequence>
<evidence type="ECO:0000256" key="1">
    <source>
        <dbReference type="SAM" id="MobiDB-lite"/>
    </source>
</evidence>
<gene>
    <name evidence="3" type="ORF">K505DRAFT_327389</name>
</gene>
<proteinExistence type="predicted"/>
<evidence type="ECO:0000313" key="4">
    <source>
        <dbReference type="Proteomes" id="UP000799757"/>
    </source>
</evidence>
<accession>A0A6A6X2G2</accession>
<organism evidence="3 4">
    <name type="scientific">Melanomma pulvis-pyrius CBS 109.77</name>
    <dbReference type="NCBI Taxonomy" id="1314802"/>
    <lineage>
        <taxon>Eukaryota</taxon>
        <taxon>Fungi</taxon>
        <taxon>Dikarya</taxon>
        <taxon>Ascomycota</taxon>
        <taxon>Pezizomycotina</taxon>
        <taxon>Dothideomycetes</taxon>
        <taxon>Pleosporomycetidae</taxon>
        <taxon>Pleosporales</taxon>
        <taxon>Melanommataceae</taxon>
        <taxon>Melanomma</taxon>
    </lineage>
</organism>
<feature type="region of interest" description="Disordered" evidence="1">
    <location>
        <begin position="51"/>
        <end position="88"/>
    </location>
</feature>
<dbReference type="EMBL" id="MU002059">
    <property type="protein sequence ID" value="KAF2790700.1"/>
    <property type="molecule type" value="Genomic_DNA"/>
</dbReference>
<feature type="transmembrane region" description="Helical" evidence="2">
    <location>
        <begin position="20"/>
        <end position="42"/>
    </location>
</feature>
<name>A0A6A6X2G2_9PLEO</name>
<feature type="region of interest" description="Disordered" evidence="1">
    <location>
        <begin position="251"/>
        <end position="280"/>
    </location>
</feature>
<evidence type="ECO:0000313" key="3">
    <source>
        <dbReference type="EMBL" id="KAF2790700.1"/>
    </source>
</evidence>
<dbReference type="AlphaFoldDB" id="A0A6A6X2G2"/>
<evidence type="ECO:0000256" key="2">
    <source>
        <dbReference type="SAM" id="Phobius"/>
    </source>
</evidence>
<feature type="compositionally biased region" description="Basic and acidic residues" evidence="1">
    <location>
        <begin position="51"/>
        <end position="63"/>
    </location>
</feature>
<feature type="transmembrane region" description="Helical" evidence="2">
    <location>
        <begin position="198"/>
        <end position="216"/>
    </location>
</feature>
<reference evidence="3" key="1">
    <citation type="journal article" date="2020" name="Stud. Mycol.">
        <title>101 Dothideomycetes genomes: a test case for predicting lifestyles and emergence of pathogens.</title>
        <authorList>
            <person name="Haridas S."/>
            <person name="Albert R."/>
            <person name="Binder M."/>
            <person name="Bloem J."/>
            <person name="Labutti K."/>
            <person name="Salamov A."/>
            <person name="Andreopoulos B."/>
            <person name="Baker S."/>
            <person name="Barry K."/>
            <person name="Bills G."/>
            <person name="Bluhm B."/>
            <person name="Cannon C."/>
            <person name="Castanera R."/>
            <person name="Culley D."/>
            <person name="Daum C."/>
            <person name="Ezra D."/>
            <person name="Gonzalez J."/>
            <person name="Henrissat B."/>
            <person name="Kuo A."/>
            <person name="Liang C."/>
            <person name="Lipzen A."/>
            <person name="Lutzoni F."/>
            <person name="Magnuson J."/>
            <person name="Mondo S."/>
            <person name="Nolan M."/>
            <person name="Ohm R."/>
            <person name="Pangilinan J."/>
            <person name="Park H.-J."/>
            <person name="Ramirez L."/>
            <person name="Alfaro M."/>
            <person name="Sun H."/>
            <person name="Tritt A."/>
            <person name="Yoshinaga Y."/>
            <person name="Zwiers L.-H."/>
            <person name="Turgeon B."/>
            <person name="Goodwin S."/>
            <person name="Spatafora J."/>
            <person name="Crous P."/>
            <person name="Grigoriev I."/>
        </authorList>
    </citation>
    <scope>NUCLEOTIDE SEQUENCE</scope>
    <source>
        <strain evidence="3">CBS 109.77</strain>
    </source>
</reference>
<keyword evidence="2" id="KW-1133">Transmembrane helix</keyword>
<dbReference type="OrthoDB" id="3800531at2759"/>
<feature type="compositionally biased region" description="Polar residues" evidence="1">
    <location>
        <begin position="67"/>
        <end position="78"/>
    </location>
</feature>
<feature type="transmembrane region" description="Helical" evidence="2">
    <location>
        <begin position="144"/>
        <end position="164"/>
    </location>
</feature>